<name>Q0TXT5_PHANO</name>
<dbReference type="EMBL" id="CH445363">
    <property type="protein sequence ID" value="EAT76934.1"/>
    <property type="molecule type" value="Genomic_DNA"/>
</dbReference>
<dbReference type="Proteomes" id="UP000001055">
    <property type="component" value="Unassembled WGS sequence"/>
</dbReference>
<reference evidence="3" key="1">
    <citation type="journal article" date="2007" name="Plant Cell">
        <title>Dothideomycete-plant interactions illuminated by genome sequencing and EST analysis of the wheat pathogen Stagonospora nodorum.</title>
        <authorList>
            <person name="Hane J.K."/>
            <person name="Lowe R.G."/>
            <person name="Solomon P.S."/>
            <person name="Tan K.C."/>
            <person name="Schoch C.L."/>
            <person name="Spatafora J.W."/>
            <person name="Crous P.W."/>
            <person name="Kodira C."/>
            <person name="Birren B.W."/>
            <person name="Galagan J.E."/>
            <person name="Torriani S.F."/>
            <person name="McDonald B.A."/>
            <person name="Oliver R.P."/>
        </authorList>
    </citation>
    <scope>NUCLEOTIDE SEQUENCE [LARGE SCALE GENOMIC DNA]</scope>
    <source>
        <strain evidence="3">SN15 / ATCC MYA-4574 / FGSC 10173</strain>
    </source>
</reference>
<evidence type="ECO:0000256" key="1">
    <source>
        <dbReference type="SAM" id="MobiDB-lite"/>
    </source>
</evidence>
<dbReference type="RefSeq" id="XP_001805705.1">
    <property type="nucleotide sequence ID" value="XM_001805653.1"/>
</dbReference>
<dbReference type="InParanoid" id="Q0TXT5"/>
<dbReference type="GeneID" id="5982635"/>
<sequence length="81" mass="8656">MAPDPAAIDPFHGSMNTMLISSRLYNPYTSLPRSVLAFTNRPSPPTGTPLVIVLTTTPLIGTDTDHNGSLVHSSRPRPSAE</sequence>
<accession>Q0TXT5</accession>
<protein>
    <submittedName>
        <fullName evidence="2">Uncharacterized protein</fullName>
    </submittedName>
</protein>
<gene>
    <name evidence="2" type="ORF">SNOG_15559</name>
</gene>
<proteinExistence type="predicted"/>
<evidence type="ECO:0000313" key="2">
    <source>
        <dbReference type="EMBL" id="EAT76934.1"/>
    </source>
</evidence>
<dbReference type="HOGENOM" id="CLU_2574652_0_0_1"/>
<evidence type="ECO:0000313" key="3">
    <source>
        <dbReference type="Proteomes" id="UP000001055"/>
    </source>
</evidence>
<dbReference type="KEGG" id="pno:SNOG_15559"/>
<dbReference type="AlphaFoldDB" id="Q0TXT5"/>
<feature type="region of interest" description="Disordered" evidence="1">
    <location>
        <begin position="62"/>
        <end position="81"/>
    </location>
</feature>
<organism evidence="2 3">
    <name type="scientific">Phaeosphaeria nodorum (strain SN15 / ATCC MYA-4574 / FGSC 10173)</name>
    <name type="common">Glume blotch fungus</name>
    <name type="synonym">Parastagonospora nodorum</name>
    <dbReference type="NCBI Taxonomy" id="321614"/>
    <lineage>
        <taxon>Eukaryota</taxon>
        <taxon>Fungi</taxon>
        <taxon>Dikarya</taxon>
        <taxon>Ascomycota</taxon>
        <taxon>Pezizomycotina</taxon>
        <taxon>Dothideomycetes</taxon>
        <taxon>Pleosporomycetidae</taxon>
        <taxon>Pleosporales</taxon>
        <taxon>Pleosporineae</taxon>
        <taxon>Phaeosphaeriaceae</taxon>
        <taxon>Parastagonospora</taxon>
    </lineage>
</organism>